<dbReference type="SUPFAM" id="SSF53448">
    <property type="entry name" value="Nucleotide-diphospho-sugar transferases"/>
    <property type="match status" value="1"/>
</dbReference>
<dbReference type="Proteomes" id="UP000294028">
    <property type="component" value="Unassembled WGS sequence"/>
</dbReference>
<feature type="transmembrane region" description="Helical" evidence="9">
    <location>
        <begin position="212"/>
        <end position="231"/>
    </location>
</feature>
<dbReference type="RefSeq" id="WP_129785500.1">
    <property type="nucleotide sequence ID" value="NZ_RZHH01000002.1"/>
</dbReference>
<dbReference type="InterPro" id="IPR025993">
    <property type="entry name" value="Ceramide_glucosylTrfase"/>
</dbReference>
<dbReference type="PANTHER" id="PTHR12726:SF0">
    <property type="entry name" value="CERAMIDE GLUCOSYLTRANSFERASE"/>
    <property type="match status" value="1"/>
</dbReference>
<evidence type="ECO:0000256" key="9">
    <source>
        <dbReference type="SAM" id="Phobius"/>
    </source>
</evidence>
<comment type="caution">
    <text evidence="10">The sequence shown here is derived from an EMBL/GenBank/DDBJ whole genome shotgun (WGS) entry which is preliminary data.</text>
</comment>
<evidence type="ECO:0000256" key="7">
    <source>
        <dbReference type="ARBA" id="ARBA00022989"/>
    </source>
</evidence>
<evidence type="ECO:0000256" key="8">
    <source>
        <dbReference type="ARBA" id="ARBA00023136"/>
    </source>
</evidence>
<dbReference type="EMBL" id="RZHH01000002">
    <property type="protein sequence ID" value="RYJ15179.1"/>
    <property type="molecule type" value="Genomic_DNA"/>
</dbReference>
<comment type="subcellular location">
    <subcellularLocation>
        <location evidence="1">Membrane</location>
        <topology evidence="1">Multi-pass membrane protein</topology>
    </subcellularLocation>
</comment>
<dbReference type="PROSITE" id="PS51257">
    <property type="entry name" value="PROKAR_LIPOPROTEIN"/>
    <property type="match status" value="1"/>
</dbReference>
<proteinExistence type="predicted"/>
<evidence type="ECO:0000256" key="3">
    <source>
        <dbReference type="ARBA" id="ARBA00004991"/>
    </source>
</evidence>
<evidence type="ECO:0000313" key="10">
    <source>
        <dbReference type="EMBL" id="RYJ15179.1"/>
    </source>
</evidence>
<dbReference type="Gene3D" id="3.90.550.10">
    <property type="entry name" value="Spore Coat Polysaccharide Biosynthesis Protein SpsA, Chain A"/>
    <property type="match status" value="1"/>
</dbReference>
<evidence type="ECO:0000313" key="11">
    <source>
        <dbReference type="Proteomes" id="UP000294028"/>
    </source>
</evidence>
<gene>
    <name evidence="10" type="ORF">ELS19_15325</name>
</gene>
<name>A0A482TT86_9EURY</name>
<dbReference type="GO" id="GO:0008120">
    <property type="term" value="F:ceramide glucosyltransferase activity"/>
    <property type="evidence" value="ECO:0007669"/>
    <property type="project" value="TreeGrafter"/>
</dbReference>
<keyword evidence="5 10" id="KW-0808">Transferase</keyword>
<evidence type="ECO:0000256" key="6">
    <source>
        <dbReference type="ARBA" id="ARBA00022692"/>
    </source>
</evidence>
<dbReference type="CDD" id="cd00761">
    <property type="entry name" value="Glyco_tranf_GTA_type"/>
    <property type="match status" value="1"/>
</dbReference>
<accession>A0A482TT86</accession>
<dbReference type="Pfam" id="PF13506">
    <property type="entry name" value="Glyco_transf_21"/>
    <property type="match status" value="1"/>
</dbReference>
<keyword evidence="4" id="KW-0328">Glycosyltransferase</keyword>
<protein>
    <submittedName>
        <fullName evidence="10">Glycosyltransferase</fullName>
    </submittedName>
</protein>
<comment type="pathway">
    <text evidence="3">Sphingolipid metabolism.</text>
</comment>
<dbReference type="InterPro" id="IPR029044">
    <property type="entry name" value="Nucleotide-diphossugar_trans"/>
</dbReference>
<evidence type="ECO:0000256" key="4">
    <source>
        <dbReference type="ARBA" id="ARBA00022676"/>
    </source>
</evidence>
<dbReference type="GO" id="GO:0006679">
    <property type="term" value="P:glucosylceramide biosynthetic process"/>
    <property type="evidence" value="ECO:0007669"/>
    <property type="project" value="TreeGrafter"/>
</dbReference>
<evidence type="ECO:0000256" key="1">
    <source>
        <dbReference type="ARBA" id="ARBA00004141"/>
    </source>
</evidence>
<dbReference type="AlphaFoldDB" id="A0A482TT86"/>
<feature type="transmembrane region" description="Helical" evidence="9">
    <location>
        <begin position="261"/>
        <end position="280"/>
    </location>
</feature>
<evidence type="ECO:0000256" key="2">
    <source>
        <dbReference type="ARBA" id="ARBA00004760"/>
    </source>
</evidence>
<organism evidence="10 11">
    <name type="scientific">Halogeometricum borinquense</name>
    <dbReference type="NCBI Taxonomy" id="60847"/>
    <lineage>
        <taxon>Archaea</taxon>
        <taxon>Methanobacteriati</taxon>
        <taxon>Methanobacteriota</taxon>
        <taxon>Stenosarchaea group</taxon>
        <taxon>Halobacteria</taxon>
        <taxon>Halobacteriales</taxon>
        <taxon>Haloferacaceae</taxon>
        <taxon>Halogeometricum</taxon>
    </lineage>
</organism>
<keyword evidence="7 9" id="KW-1133">Transmembrane helix</keyword>
<comment type="pathway">
    <text evidence="2">Lipid metabolism; sphingolipid metabolism.</text>
</comment>
<evidence type="ECO:0000256" key="5">
    <source>
        <dbReference type="ARBA" id="ARBA00022679"/>
    </source>
</evidence>
<sequence length="303" mass="33678">MGRPPTTVLLPTTTWTTACQEVADQLGPDDELLVVCDDESDRVADRDGLPAGVEVVVAGVPDGCSGKANAIDVGMERARHDRIVWTDDDFHHPDDWLATLNADYETHGPVSEVPFFVGQDPLSILLEPGYAFGGTFSVWAGDVIWGGAVIFERSDLDVDAFRKELRQTISDDGLLGEYIDVTTLRRARRVEMGGSVRETLERHVRFMKLVRYHDPPAAVINIVLLLVLTAFSVRFPLGTGAVLTAMHGAIYLAFGQRRWTALLAYPSVLAMVPLMAYAYARRTFVWGGRRYRWHSKFDVEIVD</sequence>
<dbReference type="GO" id="GO:0016020">
    <property type="term" value="C:membrane"/>
    <property type="evidence" value="ECO:0007669"/>
    <property type="project" value="UniProtKB-SubCell"/>
</dbReference>
<reference evidence="10 11" key="1">
    <citation type="submission" date="2018-12" db="EMBL/GenBank/DDBJ databases">
        <title>Genome analysis provides insights into bioremediation potentialities of Halogeometricum borinquense strain N11.</title>
        <authorList>
            <person name="Najjari A."/>
            <person name="Youssef N."/>
            <person name="Fhoula I."/>
            <person name="Ben Dhia O."/>
            <person name="Mahjoubi M."/>
            <person name="Ouzari H.I."/>
            <person name="Cherif A."/>
        </authorList>
    </citation>
    <scope>NUCLEOTIDE SEQUENCE [LARGE SCALE GENOMIC DNA]</scope>
    <source>
        <strain evidence="10 11">N11</strain>
    </source>
</reference>
<keyword evidence="8 9" id="KW-0472">Membrane</keyword>
<dbReference type="PANTHER" id="PTHR12726">
    <property type="entry name" value="CERAMIDE GLUCOSYLTRANSFERASE"/>
    <property type="match status" value="1"/>
</dbReference>
<keyword evidence="6 9" id="KW-0812">Transmembrane</keyword>